<keyword evidence="1" id="KW-0812">Transmembrane</keyword>
<reference evidence="2" key="1">
    <citation type="journal article" date="2020" name="Nature">
        <title>Giant virus diversity and host interactions through global metagenomics.</title>
        <authorList>
            <person name="Schulz F."/>
            <person name="Roux S."/>
            <person name="Paez-Espino D."/>
            <person name="Jungbluth S."/>
            <person name="Walsh D.A."/>
            <person name="Denef V.J."/>
            <person name="McMahon K.D."/>
            <person name="Konstantinidis K.T."/>
            <person name="Eloe-Fadrosh E.A."/>
            <person name="Kyrpides N.C."/>
            <person name="Woyke T."/>
        </authorList>
    </citation>
    <scope>NUCLEOTIDE SEQUENCE</scope>
    <source>
        <strain evidence="2">GVMAG-S-1101176-114</strain>
    </source>
</reference>
<organism evidence="2">
    <name type="scientific">viral metagenome</name>
    <dbReference type="NCBI Taxonomy" id="1070528"/>
    <lineage>
        <taxon>unclassified sequences</taxon>
        <taxon>metagenomes</taxon>
        <taxon>organismal metagenomes</taxon>
    </lineage>
</organism>
<dbReference type="AlphaFoldDB" id="A0A6C0K6I1"/>
<feature type="transmembrane region" description="Helical" evidence="1">
    <location>
        <begin position="7"/>
        <end position="27"/>
    </location>
</feature>
<feature type="transmembrane region" description="Helical" evidence="1">
    <location>
        <begin position="39"/>
        <end position="69"/>
    </location>
</feature>
<evidence type="ECO:0000256" key="1">
    <source>
        <dbReference type="SAM" id="Phobius"/>
    </source>
</evidence>
<protein>
    <submittedName>
        <fullName evidence="2">Uncharacterized protein</fullName>
    </submittedName>
</protein>
<proteinExistence type="predicted"/>
<dbReference type="EMBL" id="MN740813">
    <property type="protein sequence ID" value="QHU13043.1"/>
    <property type="molecule type" value="Genomic_DNA"/>
</dbReference>
<keyword evidence="1" id="KW-0472">Membrane</keyword>
<accession>A0A6C0K6I1</accession>
<name>A0A6C0K6I1_9ZZZZ</name>
<keyword evidence="1" id="KW-1133">Transmembrane helix</keyword>
<evidence type="ECO:0000313" key="2">
    <source>
        <dbReference type="EMBL" id="QHU13043.1"/>
    </source>
</evidence>
<sequence>MMQLGKTAQYAVSAVLAVYVVFFTRPAPVFVVRFLSSPIAQLAVLALIVYVGACMSLLVALVAAVALVLSIPSREYFDKEAVKEDAKDVAKAAGNAAVSAGAEKAAEKLKKVADKHAVEDKKMPAALPSESAMMKSLSPGKEGFELQGAPF</sequence>